<gene>
    <name evidence="2" type="ORF">DD237_004350</name>
</gene>
<reference evidence="2 3" key="1">
    <citation type="submission" date="2018-06" db="EMBL/GenBank/DDBJ databases">
        <title>Comparative genomics of downy mildews reveals potential adaptations to biotrophy.</title>
        <authorList>
            <person name="Fletcher K."/>
            <person name="Klosterman S.J."/>
            <person name="Derevnina L."/>
            <person name="Martin F."/>
            <person name="Koike S."/>
            <person name="Reyes Chin-Wo S."/>
            <person name="Mou B."/>
            <person name="Michelmore R."/>
        </authorList>
    </citation>
    <scope>NUCLEOTIDE SEQUENCE [LARGE SCALE GENOMIC DNA]</scope>
    <source>
        <strain evidence="2 3">R13</strain>
    </source>
</reference>
<feature type="region of interest" description="Disordered" evidence="1">
    <location>
        <begin position="1"/>
        <end position="29"/>
    </location>
</feature>
<dbReference type="Proteomes" id="UP000286097">
    <property type="component" value="Unassembled WGS sequence"/>
</dbReference>
<dbReference type="AlphaFoldDB" id="A0A425BZY8"/>
<name>A0A425BZY8_9STRA</name>
<feature type="compositionally biased region" description="Acidic residues" evidence="1">
    <location>
        <begin position="1"/>
        <end position="16"/>
    </location>
</feature>
<evidence type="ECO:0000256" key="1">
    <source>
        <dbReference type="SAM" id="MobiDB-lite"/>
    </source>
</evidence>
<protein>
    <submittedName>
        <fullName evidence="2">Uncharacterized protein</fullName>
    </submittedName>
</protein>
<evidence type="ECO:0000313" key="2">
    <source>
        <dbReference type="EMBL" id="RQM10161.1"/>
    </source>
</evidence>
<evidence type="ECO:0000313" key="3">
    <source>
        <dbReference type="Proteomes" id="UP000286097"/>
    </source>
</evidence>
<accession>A0A425BZY8</accession>
<sequence>MTADDNDGWDEWEDDASPSPPLSLTGSDNFDCIEKTQTYPAVSNLSSDDDRKWGFDLSELEHEMMNVPPITPLFSNPDAAQSNEEKLLLLYDDVPKALQIGRERMQVLQALALVTRVHVLAVRGSCTELVNHVETPLKPLKHIIKELKQLAGEWGDENQLETTLKPSERHQLEKMTDVLHASLSEENENLMQFQEVFEHVFETLPDQKLVMSTNWLNTAEMEETKTEKMSYVQQILAVSSNEAGTKSHIPTLSDAEILQDAKDIGRDELLINGIRVGGAKGYDAVVDALQRELELVLARQVGMTPEQTPMAVSNALQSVAMAVVHASNRTESGGCSYELLSKFLSNHKMNRVLLRPDSARAAPLEVYLDMGPYLKTIPGSNESIWAFGLRVKLVAVTWYLLCDAEDPTTELYEIETIFCNRLAFSVGLTPFHPLDTMRKDCGNVIVRFVRPCK</sequence>
<comment type="caution">
    <text evidence="2">The sequence shown here is derived from an EMBL/GenBank/DDBJ whole genome shotgun (WGS) entry which is preliminary data.</text>
</comment>
<organism evidence="2 3">
    <name type="scientific">Peronospora effusa</name>
    <dbReference type="NCBI Taxonomy" id="542832"/>
    <lineage>
        <taxon>Eukaryota</taxon>
        <taxon>Sar</taxon>
        <taxon>Stramenopiles</taxon>
        <taxon>Oomycota</taxon>
        <taxon>Peronosporomycetes</taxon>
        <taxon>Peronosporales</taxon>
        <taxon>Peronosporaceae</taxon>
        <taxon>Peronospora</taxon>
    </lineage>
</organism>
<dbReference type="EMBL" id="QKXF01000651">
    <property type="protein sequence ID" value="RQM10161.1"/>
    <property type="molecule type" value="Genomic_DNA"/>
</dbReference>
<dbReference type="VEuPathDB" id="FungiDB:DD237_004350"/>
<proteinExistence type="predicted"/>